<organism evidence="1 2">
    <name type="scientific">Trifolium medium</name>
    <dbReference type="NCBI Taxonomy" id="97028"/>
    <lineage>
        <taxon>Eukaryota</taxon>
        <taxon>Viridiplantae</taxon>
        <taxon>Streptophyta</taxon>
        <taxon>Embryophyta</taxon>
        <taxon>Tracheophyta</taxon>
        <taxon>Spermatophyta</taxon>
        <taxon>Magnoliopsida</taxon>
        <taxon>eudicotyledons</taxon>
        <taxon>Gunneridae</taxon>
        <taxon>Pentapetalae</taxon>
        <taxon>rosids</taxon>
        <taxon>fabids</taxon>
        <taxon>Fabales</taxon>
        <taxon>Fabaceae</taxon>
        <taxon>Papilionoideae</taxon>
        <taxon>50 kb inversion clade</taxon>
        <taxon>NPAAA clade</taxon>
        <taxon>Hologalegina</taxon>
        <taxon>IRL clade</taxon>
        <taxon>Trifolieae</taxon>
        <taxon>Trifolium</taxon>
    </lineage>
</organism>
<sequence>MNCRCCWISFGHAGIVVMGADGSQVQQVFSPSILRISICRT</sequence>
<name>A0A392V9S7_9FABA</name>
<evidence type="ECO:0000313" key="2">
    <source>
        <dbReference type="Proteomes" id="UP000265520"/>
    </source>
</evidence>
<proteinExistence type="predicted"/>
<protein>
    <submittedName>
        <fullName evidence="1">Uncharacterized protein</fullName>
    </submittedName>
</protein>
<dbReference type="EMBL" id="LXQA011105426">
    <property type="protein sequence ID" value="MCI85034.1"/>
    <property type="molecule type" value="Genomic_DNA"/>
</dbReference>
<feature type="non-terminal residue" evidence="1">
    <location>
        <position position="41"/>
    </location>
</feature>
<evidence type="ECO:0000313" key="1">
    <source>
        <dbReference type="EMBL" id="MCI85034.1"/>
    </source>
</evidence>
<reference evidence="1 2" key="1">
    <citation type="journal article" date="2018" name="Front. Plant Sci.">
        <title>Red Clover (Trifolium pratense) and Zigzag Clover (T. medium) - A Picture of Genomic Similarities and Differences.</title>
        <authorList>
            <person name="Dluhosova J."/>
            <person name="Istvanek J."/>
            <person name="Nedelnik J."/>
            <person name="Repkova J."/>
        </authorList>
    </citation>
    <scope>NUCLEOTIDE SEQUENCE [LARGE SCALE GENOMIC DNA]</scope>
    <source>
        <strain evidence="2">cv. 10/8</strain>
        <tissue evidence="1">Leaf</tissue>
    </source>
</reference>
<dbReference type="AlphaFoldDB" id="A0A392V9S7"/>
<keyword evidence="2" id="KW-1185">Reference proteome</keyword>
<comment type="caution">
    <text evidence="1">The sequence shown here is derived from an EMBL/GenBank/DDBJ whole genome shotgun (WGS) entry which is preliminary data.</text>
</comment>
<dbReference type="Proteomes" id="UP000265520">
    <property type="component" value="Unassembled WGS sequence"/>
</dbReference>
<accession>A0A392V9S7</accession>